<accession>A0A3Q8CDJ6</accession>
<name>A0A3Q8CDJ6_9LACO</name>
<organism evidence="1 2">
    <name type="scientific">Liquorilactobacillus nagelii</name>
    <dbReference type="NCBI Taxonomy" id="82688"/>
    <lineage>
        <taxon>Bacteria</taxon>
        <taxon>Bacillati</taxon>
        <taxon>Bacillota</taxon>
        <taxon>Bacilli</taxon>
        <taxon>Lactobacillales</taxon>
        <taxon>Lactobacillaceae</taxon>
        <taxon>Liquorilactobacillus</taxon>
    </lineage>
</organism>
<proteinExistence type="predicted"/>
<dbReference type="AlphaFoldDB" id="A0A3Q8CDJ6"/>
<evidence type="ECO:0008006" key="3">
    <source>
        <dbReference type="Google" id="ProtNLM"/>
    </source>
</evidence>
<dbReference type="SUPFAM" id="SSF88697">
    <property type="entry name" value="PUA domain-like"/>
    <property type="match status" value="1"/>
</dbReference>
<reference evidence="1 2" key="1">
    <citation type="submission" date="2016-11" db="EMBL/GenBank/DDBJ databases">
        <title>Interaction between Lactobacillus species and yeast in water kefir.</title>
        <authorList>
            <person name="Behr J."/>
            <person name="Xu D."/>
            <person name="Vogel R.F."/>
        </authorList>
    </citation>
    <scope>NUCLEOTIDE SEQUENCE [LARGE SCALE GENOMIC DNA]</scope>
    <source>
        <strain evidence="1 2">TMW 1.1827</strain>
        <plasmid evidence="2">pl11827-3</plasmid>
    </source>
</reference>
<dbReference type="Proteomes" id="UP000324497">
    <property type="component" value="Plasmid pL11827-3"/>
</dbReference>
<gene>
    <name evidence="1" type="ORF">BSQ50_12185</name>
</gene>
<keyword evidence="1" id="KW-0614">Plasmid</keyword>
<keyword evidence="2" id="KW-1185">Reference proteome</keyword>
<dbReference type="InterPro" id="IPR015947">
    <property type="entry name" value="PUA-like_sf"/>
</dbReference>
<evidence type="ECO:0000313" key="1">
    <source>
        <dbReference type="EMBL" id="AUJ33386.1"/>
    </source>
</evidence>
<sequence length="147" mass="17654">MIYNSDILFSIQPRYIKMILDGRKTLEYRNKYWKVPYPNWFYVYESKPISKLKYVLFLDHPYKMGEVIPYTSYGTDSFNNCSMHRNYAYPIKEIFEINPPIDLATLRTIGITPPQNYLYVSKNQQLVNLLTNRDFACFEQLNLFNNF</sequence>
<geneLocation type="plasmid" evidence="2">
    <name>pl11827-3</name>
</geneLocation>
<evidence type="ECO:0000313" key="2">
    <source>
        <dbReference type="Proteomes" id="UP000324497"/>
    </source>
</evidence>
<dbReference type="EMBL" id="CP018183">
    <property type="protein sequence ID" value="AUJ33386.1"/>
    <property type="molecule type" value="Genomic_DNA"/>
</dbReference>
<protein>
    <recommendedName>
        <fullName evidence="3">ASCH domain-containing protein</fullName>
    </recommendedName>
</protein>
<dbReference type="KEGG" id="lng:BSQ50_12185"/>